<dbReference type="RefSeq" id="WP_068306635.1">
    <property type="nucleotide sequence ID" value="NZ_FNAK01000006.1"/>
</dbReference>
<evidence type="ECO:0000313" key="2">
    <source>
        <dbReference type="Proteomes" id="UP000183685"/>
    </source>
</evidence>
<dbReference type="EMBL" id="FNAK01000006">
    <property type="protein sequence ID" value="SDE40922.1"/>
    <property type="molecule type" value="Genomic_DNA"/>
</dbReference>
<protein>
    <submittedName>
        <fullName evidence="1">Extracellular solute-binding protein, family 3</fullName>
    </submittedName>
</protein>
<reference evidence="1 2" key="1">
    <citation type="submission" date="2016-10" db="EMBL/GenBank/DDBJ databases">
        <authorList>
            <person name="de Groot N.N."/>
        </authorList>
    </citation>
    <scope>NUCLEOTIDE SEQUENCE [LARGE SCALE GENOMIC DNA]</scope>
    <source>
        <strain evidence="1 2">CGMCC 1.9109</strain>
    </source>
</reference>
<keyword evidence="2" id="KW-1185">Reference proteome</keyword>
<dbReference type="AlphaFoldDB" id="A0A1G7CNL5"/>
<dbReference type="Gene3D" id="3.40.190.10">
    <property type="entry name" value="Periplasmic binding protein-like II"/>
    <property type="match status" value="2"/>
</dbReference>
<dbReference type="Proteomes" id="UP000183685">
    <property type="component" value="Unassembled WGS sequence"/>
</dbReference>
<sequence>MRQISAFLYLFALSVFLMGQEASKAEEGGNTLVFQFEDHPPFLEKTPKGIGGSFGKFVNAAAAQAGIGLIWQERAFRRTRRDLEEGKQPFCVAGHSYDADRAPKFHYTPAIGTFGRSGLLVRTADIQKFEALSSVQALFETTDLAGGFIAEAKYAVPFRPYLANSRGKHLFVSTSHENLVQLLVRGRIDFLFENEMMAPLHRAATAGGEALGFVSLPDMPKAREAFVMCTRAVEPGLLARLDAAIEAAADVRH</sequence>
<evidence type="ECO:0000313" key="1">
    <source>
        <dbReference type="EMBL" id="SDE40922.1"/>
    </source>
</evidence>
<gene>
    <name evidence="1" type="ORF">SAMN04488071_2878</name>
</gene>
<accession>A0A1G7CNL5</accession>
<organism evidence="1 2">
    <name type="scientific">Kordiimonas lacus</name>
    <dbReference type="NCBI Taxonomy" id="637679"/>
    <lineage>
        <taxon>Bacteria</taxon>
        <taxon>Pseudomonadati</taxon>
        <taxon>Pseudomonadota</taxon>
        <taxon>Alphaproteobacteria</taxon>
        <taxon>Kordiimonadales</taxon>
        <taxon>Kordiimonadaceae</taxon>
        <taxon>Kordiimonas</taxon>
    </lineage>
</organism>
<dbReference type="STRING" id="637679.GCA_001550055_03043"/>
<name>A0A1G7CNL5_9PROT</name>
<proteinExistence type="predicted"/>
<dbReference type="SUPFAM" id="SSF53850">
    <property type="entry name" value="Periplasmic binding protein-like II"/>
    <property type="match status" value="1"/>
</dbReference>